<dbReference type="AlphaFoldDB" id="A0A7S3Y2B4"/>
<dbReference type="EMBL" id="HBIU01039051">
    <property type="protein sequence ID" value="CAE0639000.1"/>
    <property type="molecule type" value="Transcribed_RNA"/>
</dbReference>
<evidence type="ECO:0000313" key="2">
    <source>
        <dbReference type="EMBL" id="CAE0639000.1"/>
    </source>
</evidence>
<sequence>MVDFQNAAWIRRKMPFVIVLFAFSSVACDMVAFSFQLMGQSRHKLGCTPGAAKVTGLLQMASKEDSDGYDDDYYDDDIDFETLKKNFEETKRRLMESPPEPILDLRSAPGFENEEGFLASMMNPRNLDPDALPFADEKFNAGPGSLEPVVEDDEEYMRQFQLSESLRGFLDTAQGGGGGGDDGLRLAAALALETLAPAKAVLELLAKPESESMVKDLCAAFERESLTIQRIELLESLGSVVHLMASVPATRAILVLAGGAEAAVAAAAALGAARREGCEGALATALRAAAALAAAAGAARDAVRAAAKHHNKFLRVLQYLISDSSGMAASTKLQAHRLIFILGDVAYPPEEEAVAAALAASAEGGEGAPPVPPRPLAGSPTKTGPEAPLPKDNFFLKKGHQDHKAPPPSYNQLWQENQTHLQDAVNQNLMLNRTESGTTIITCSNSLCKKELYVPAGLDQKCIECPYCETTNSIQ</sequence>
<name>A0A7S3Y2B4_HETAK</name>
<organism evidence="2">
    <name type="scientific">Heterosigma akashiwo</name>
    <name type="common">Chromophytic alga</name>
    <name type="synonym">Heterosigma carterae</name>
    <dbReference type="NCBI Taxonomy" id="2829"/>
    <lineage>
        <taxon>Eukaryota</taxon>
        <taxon>Sar</taxon>
        <taxon>Stramenopiles</taxon>
        <taxon>Ochrophyta</taxon>
        <taxon>Raphidophyceae</taxon>
        <taxon>Chattonellales</taxon>
        <taxon>Chattonellaceae</taxon>
        <taxon>Heterosigma</taxon>
    </lineage>
</organism>
<reference evidence="2" key="1">
    <citation type="submission" date="2021-01" db="EMBL/GenBank/DDBJ databases">
        <authorList>
            <person name="Corre E."/>
            <person name="Pelletier E."/>
            <person name="Niang G."/>
            <person name="Scheremetjew M."/>
            <person name="Finn R."/>
            <person name="Kale V."/>
            <person name="Holt S."/>
            <person name="Cochrane G."/>
            <person name="Meng A."/>
            <person name="Brown T."/>
            <person name="Cohen L."/>
        </authorList>
    </citation>
    <scope>NUCLEOTIDE SEQUENCE</scope>
    <source>
        <strain evidence="2">CCMP3107</strain>
    </source>
</reference>
<accession>A0A7S3Y2B4</accession>
<gene>
    <name evidence="2" type="ORF">HAKA00212_LOCUS17785</name>
</gene>
<proteinExistence type="predicted"/>
<feature type="region of interest" description="Disordered" evidence="1">
    <location>
        <begin position="360"/>
        <end position="387"/>
    </location>
</feature>
<evidence type="ECO:0000256" key="1">
    <source>
        <dbReference type="SAM" id="MobiDB-lite"/>
    </source>
</evidence>
<protein>
    <submittedName>
        <fullName evidence="2">Uncharacterized protein</fullName>
    </submittedName>
</protein>